<dbReference type="EMBL" id="BARV01028352">
    <property type="protein sequence ID" value="GAI33355.1"/>
    <property type="molecule type" value="Genomic_DNA"/>
</dbReference>
<comment type="caution">
    <text evidence="2">The sequence shown here is derived from an EMBL/GenBank/DDBJ whole genome shotgun (WGS) entry which is preliminary data.</text>
</comment>
<reference evidence="2" key="1">
    <citation type="journal article" date="2014" name="Front. Microbiol.">
        <title>High frequency of phylogenetically diverse reductive dehalogenase-homologous genes in deep subseafloor sedimentary metagenomes.</title>
        <authorList>
            <person name="Kawai M."/>
            <person name="Futagami T."/>
            <person name="Toyoda A."/>
            <person name="Takaki Y."/>
            <person name="Nishi S."/>
            <person name="Hori S."/>
            <person name="Arai W."/>
            <person name="Tsubouchi T."/>
            <person name="Morono Y."/>
            <person name="Uchiyama I."/>
            <person name="Ito T."/>
            <person name="Fujiyama A."/>
            <person name="Inagaki F."/>
            <person name="Takami H."/>
        </authorList>
    </citation>
    <scope>NUCLEOTIDE SEQUENCE</scope>
    <source>
        <strain evidence="2">Expedition CK06-06</strain>
    </source>
</reference>
<keyword evidence="1" id="KW-1133">Transmembrane helix</keyword>
<feature type="non-terminal residue" evidence="2">
    <location>
        <position position="183"/>
    </location>
</feature>
<keyword evidence="1" id="KW-0812">Transmembrane</keyword>
<name>X1P2T9_9ZZZZ</name>
<protein>
    <submittedName>
        <fullName evidence="2">Uncharacterized protein</fullName>
    </submittedName>
</protein>
<accession>X1P2T9</accession>
<gene>
    <name evidence="2" type="ORF">S06H3_45417</name>
</gene>
<feature type="transmembrane region" description="Helical" evidence="1">
    <location>
        <begin position="12"/>
        <end position="35"/>
    </location>
</feature>
<keyword evidence="1" id="KW-0472">Membrane</keyword>
<organism evidence="2">
    <name type="scientific">marine sediment metagenome</name>
    <dbReference type="NCBI Taxonomy" id="412755"/>
    <lineage>
        <taxon>unclassified sequences</taxon>
        <taxon>metagenomes</taxon>
        <taxon>ecological metagenomes</taxon>
    </lineage>
</organism>
<sequence>MEIDSKKYVKKIVVLALIVFFIVIFASVIFASFLAGNPSHSIEKIYGPSFDISGWINISFDEEPADSLFSAFFDGSAGNSVSLEELLDKNPAYVHSCIPLDCGKDYSVTNGASSKTLTLNSGESKILGLKISSSLPIESIPSFSMRINSDAVSSIVPQLTIDILDDIYQCYYNQCCNKAINIK</sequence>
<evidence type="ECO:0000313" key="2">
    <source>
        <dbReference type="EMBL" id="GAI33355.1"/>
    </source>
</evidence>
<proteinExistence type="predicted"/>
<evidence type="ECO:0000256" key="1">
    <source>
        <dbReference type="SAM" id="Phobius"/>
    </source>
</evidence>
<dbReference type="AlphaFoldDB" id="X1P2T9"/>